<dbReference type="Gene3D" id="3.90.1580.10">
    <property type="entry name" value="paralog of FGE (formylglycine-generating enzyme)"/>
    <property type="match status" value="1"/>
</dbReference>
<dbReference type="SUPFAM" id="SSF56436">
    <property type="entry name" value="C-type lectin-like"/>
    <property type="match status" value="1"/>
</dbReference>
<sequence length="74" mass="8610">VGSFKLNGYGLYDMAGNVWEWCQDWYDSNKTRRVLRGGSWNDPSSNLRAASRFGYFPSNTYYYVGFRCVSDVEE</sequence>
<dbReference type="PANTHER" id="PTHR23150">
    <property type="entry name" value="SULFATASE MODIFYING FACTOR 1, 2"/>
    <property type="match status" value="1"/>
</dbReference>
<feature type="non-terminal residue" evidence="2">
    <location>
        <position position="1"/>
    </location>
</feature>
<evidence type="ECO:0000259" key="1">
    <source>
        <dbReference type="Pfam" id="PF03781"/>
    </source>
</evidence>
<protein>
    <recommendedName>
        <fullName evidence="1">Sulfatase-modifying factor enzyme-like domain-containing protein</fullName>
    </recommendedName>
</protein>
<proteinExistence type="predicted"/>
<dbReference type="InterPro" id="IPR005532">
    <property type="entry name" value="SUMF_dom"/>
</dbReference>
<accession>A0A382I0E4</accession>
<dbReference type="GO" id="GO:0120147">
    <property type="term" value="F:formylglycine-generating oxidase activity"/>
    <property type="evidence" value="ECO:0007669"/>
    <property type="project" value="TreeGrafter"/>
</dbReference>
<organism evidence="2">
    <name type="scientific">marine metagenome</name>
    <dbReference type="NCBI Taxonomy" id="408172"/>
    <lineage>
        <taxon>unclassified sequences</taxon>
        <taxon>metagenomes</taxon>
        <taxon>ecological metagenomes</taxon>
    </lineage>
</organism>
<reference evidence="2" key="1">
    <citation type="submission" date="2018-05" db="EMBL/GenBank/DDBJ databases">
        <authorList>
            <person name="Lanie J.A."/>
            <person name="Ng W.-L."/>
            <person name="Kazmierczak K.M."/>
            <person name="Andrzejewski T.M."/>
            <person name="Davidsen T.M."/>
            <person name="Wayne K.J."/>
            <person name="Tettelin H."/>
            <person name="Glass J.I."/>
            <person name="Rusch D."/>
            <person name="Podicherti R."/>
            <person name="Tsui H.-C.T."/>
            <person name="Winkler M.E."/>
        </authorList>
    </citation>
    <scope>NUCLEOTIDE SEQUENCE</scope>
</reference>
<dbReference type="InterPro" id="IPR042095">
    <property type="entry name" value="SUMF_sf"/>
</dbReference>
<dbReference type="InterPro" id="IPR016187">
    <property type="entry name" value="CTDL_fold"/>
</dbReference>
<dbReference type="Pfam" id="PF03781">
    <property type="entry name" value="FGE-sulfatase"/>
    <property type="match status" value="1"/>
</dbReference>
<gene>
    <name evidence="2" type="ORF">METZ01_LOCUS245025</name>
</gene>
<dbReference type="InterPro" id="IPR051043">
    <property type="entry name" value="Sulfatase_Mod_Factor_Kinase"/>
</dbReference>
<dbReference type="AlphaFoldDB" id="A0A382I0E4"/>
<evidence type="ECO:0000313" key="2">
    <source>
        <dbReference type="EMBL" id="SVB92171.1"/>
    </source>
</evidence>
<dbReference type="EMBL" id="UINC01063977">
    <property type="protein sequence ID" value="SVB92171.1"/>
    <property type="molecule type" value="Genomic_DNA"/>
</dbReference>
<name>A0A382I0E4_9ZZZZ</name>
<feature type="domain" description="Sulfatase-modifying factor enzyme-like" evidence="1">
    <location>
        <begin position="1"/>
        <end position="69"/>
    </location>
</feature>
<dbReference type="PANTHER" id="PTHR23150:SF19">
    <property type="entry name" value="FORMYLGLYCINE-GENERATING ENZYME"/>
    <property type="match status" value="1"/>
</dbReference>